<dbReference type="AlphaFoldDB" id="J9F714"/>
<comment type="caution">
    <text evidence="10">The sequence shown here is derived from an EMBL/GenBank/DDBJ whole genome shotgun (WGS) entry which is preliminary data.</text>
</comment>
<evidence type="ECO:0000259" key="8">
    <source>
        <dbReference type="Pfam" id="PF02838"/>
    </source>
</evidence>
<dbReference type="Pfam" id="PF02838">
    <property type="entry name" value="Glyco_hydro_20b"/>
    <property type="match status" value="1"/>
</dbReference>
<dbReference type="InterPro" id="IPR015883">
    <property type="entry name" value="Glyco_hydro_20_cat"/>
</dbReference>
<reference evidence="10" key="1">
    <citation type="journal article" date="2012" name="PLoS ONE">
        <title>Gene sets for utilization of primary and secondary nutrition supplies in the distal gut of endangered iberian lynx.</title>
        <authorList>
            <person name="Alcaide M."/>
            <person name="Messina E."/>
            <person name="Richter M."/>
            <person name="Bargiela R."/>
            <person name="Peplies J."/>
            <person name="Huws S.A."/>
            <person name="Newbold C.J."/>
            <person name="Golyshin P.N."/>
            <person name="Simon M.A."/>
            <person name="Lopez G."/>
            <person name="Yakimov M.M."/>
            <person name="Ferrer M."/>
        </authorList>
    </citation>
    <scope>NUCLEOTIDE SEQUENCE</scope>
</reference>
<dbReference type="GO" id="GO:0030203">
    <property type="term" value="P:glycosaminoglycan metabolic process"/>
    <property type="evidence" value="ECO:0007669"/>
    <property type="project" value="TreeGrafter"/>
</dbReference>
<proteinExistence type="inferred from homology"/>
<keyword evidence="4" id="KW-0677">Repeat</keyword>
<comment type="similarity">
    <text evidence="2">Belongs to the glycosyl hydrolase 20 family.</text>
</comment>
<dbReference type="SUPFAM" id="SSF55545">
    <property type="entry name" value="beta-N-acetylhexosaminidase-like domain"/>
    <property type="match status" value="1"/>
</dbReference>
<dbReference type="PANTHER" id="PTHR22600:SF57">
    <property type="entry name" value="BETA-N-ACETYLHEXOSAMINIDASE"/>
    <property type="match status" value="1"/>
</dbReference>
<dbReference type="InterPro" id="IPR025705">
    <property type="entry name" value="Beta_hexosaminidase_sua/sub"/>
</dbReference>
<accession>J9F714</accession>
<dbReference type="CDD" id="cd06563">
    <property type="entry name" value="GH20_chitobiase-like"/>
    <property type="match status" value="1"/>
</dbReference>
<evidence type="ECO:0000256" key="4">
    <source>
        <dbReference type="ARBA" id="ARBA00022737"/>
    </source>
</evidence>
<dbReference type="Gene3D" id="3.10.20.320">
    <property type="entry name" value="Putative peptidoglycan bound protein (lpxtg motif)"/>
    <property type="match status" value="1"/>
</dbReference>
<organism evidence="10">
    <name type="scientific">gut metagenome</name>
    <dbReference type="NCBI Taxonomy" id="749906"/>
    <lineage>
        <taxon>unclassified sequences</taxon>
        <taxon>metagenomes</taxon>
        <taxon>organismal metagenomes</taxon>
    </lineage>
</organism>
<dbReference type="InterPro" id="IPR009459">
    <property type="entry name" value="MucBP_dom"/>
</dbReference>
<feature type="domain" description="MucBP" evidence="9">
    <location>
        <begin position="877"/>
        <end position="937"/>
    </location>
</feature>
<dbReference type="EC" id="3.2.1.52" evidence="3"/>
<dbReference type="InterPro" id="IPR015882">
    <property type="entry name" value="HEX_bac_N"/>
</dbReference>
<dbReference type="GO" id="GO:0005975">
    <property type="term" value="P:carbohydrate metabolic process"/>
    <property type="evidence" value="ECO:0007669"/>
    <property type="project" value="InterPro"/>
</dbReference>
<evidence type="ECO:0000256" key="2">
    <source>
        <dbReference type="ARBA" id="ARBA00006285"/>
    </source>
</evidence>
<sequence>MKENDGNALIKISVPTTDILTKEGAYNLTIDANGVKIDTKNTLGLYYALQTVKKILPANVMAGVRDEKITTYALPYVTISDEPRFEYRGFMLDVSRHFFTVEEVKRILDVMAYYKMNRFHWHLSDDQGWRIEIKKYPKLTTVGSIAPNRRFTDMKTCTQYWINRPYGPYFYTQEQIREVVAYAKEKHIEIIPEIDMPGHFVAAMAAYPEYSCYPEGSHVIWSDGGISSDVLNVANPEAVQFAKDILSELIELFPYQTIHIGGDECPTSAWEGNALCQQVYREEKMTNYRQLQSRFIKQIGDFVKSKGRELAVWNEAISANGANLNQVTSTKPLVYCWTGPEAAAQKAKELGLKNIYTPWGPYYINRRQGNSPLDPPGAGDGSDDVRKTYNQAIPAATDYGVQGTFWCEHVSDREYLEWLALPRLIAIAEAGWTPKTQRNFADFQKRMTADTVLLNYGNYRYCKYHMLDQEAGKPEMEMPLVNTAEKKYYYRLISGGSDASRKNRCIELLTKDSPLLKQYADKGAKKGTLWTNVQAKENETNYEAQWWSLEEDPANKGKYALVCKAQPNGSVNATPTNTGTGGRWTYDNKAKHYDFVLGEKAYGNVGKNHYYSIAANDQHMNSSMGGQGLAVNVYNNPLDGNGGCWQFAPMENYTPEPPDAPVTFTPLVQGRTYVITNAVEGYQATTLADDNKSPRLAHSTDAFSGNVWKATVAGEAQANGTQVVQLQNITTGRFISSLNNYVGREGRPVVMNATGKDLTLKYEPATKEFRLMVDGKSVFPLPNGKVNAGSNVDANATYDAPRLQGATWTVQEVKVATLNCVDDLGNNLGIFKRGIDVTTTELTEALCPQFENMTFQKVETKADNEYTVSYKRTAFNLTIQKVDTQGAIIENEKVAVPVGQKYTFHTPAVKYYTFENCTTADGTKLTLTKDEIITVVYSTEAYSGVKQVGEAVKEIKAGNSYLLFDASDANNNARQGYRRILANDKQVNRYAAGTQEMDPSATWTLVEKGGNKYQVKNEYYSLFIPQLQAGKATKASATGDTFTFSLNADGETWTIKGSNDQCWDGNENGLMVGWNAPGHPIKTFQYFVQPYFKAQVTCINEEGKTLKQSETLDKAGATWTLVTPMIEGYDLVSVTGNEDYEGQLDRNLNITVTYKKINTGIETVETSTANVHQGIYDLQGRKLNRIPQPGIYIINGKKVLAK</sequence>
<comment type="catalytic activity">
    <reaction evidence="1">
        <text>Hydrolysis of terminal non-reducing N-acetyl-D-hexosamine residues in N-acetyl-beta-D-hexosaminides.</text>
        <dbReference type="EC" id="3.2.1.52"/>
    </reaction>
</comment>
<gene>
    <name evidence="10" type="ORF">EVA_21207</name>
</gene>
<keyword evidence="5 10" id="KW-0378">Hydrolase</keyword>
<dbReference type="SUPFAM" id="SSF51445">
    <property type="entry name" value="(Trans)glycosidases"/>
    <property type="match status" value="1"/>
</dbReference>
<dbReference type="Gene3D" id="3.20.20.80">
    <property type="entry name" value="Glycosidases"/>
    <property type="match status" value="1"/>
</dbReference>
<dbReference type="InterPro" id="IPR017853">
    <property type="entry name" value="GH"/>
</dbReference>
<dbReference type="Pfam" id="PF00728">
    <property type="entry name" value="Glyco_hydro_20"/>
    <property type="match status" value="1"/>
</dbReference>
<dbReference type="Gene3D" id="3.30.379.10">
    <property type="entry name" value="Chitobiase/beta-hexosaminidase domain 2-like"/>
    <property type="match status" value="1"/>
</dbReference>
<name>J9F714_9ZZZZ</name>
<evidence type="ECO:0000259" key="7">
    <source>
        <dbReference type="Pfam" id="PF00728"/>
    </source>
</evidence>
<evidence type="ECO:0000259" key="9">
    <source>
        <dbReference type="Pfam" id="PF06458"/>
    </source>
</evidence>
<evidence type="ECO:0000256" key="3">
    <source>
        <dbReference type="ARBA" id="ARBA00012663"/>
    </source>
</evidence>
<evidence type="ECO:0000256" key="1">
    <source>
        <dbReference type="ARBA" id="ARBA00001231"/>
    </source>
</evidence>
<dbReference type="PANTHER" id="PTHR22600">
    <property type="entry name" value="BETA-HEXOSAMINIDASE"/>
    <property type="match status" value="1"/>
</dbReference>
<keyword evidence="6 10" id="KW-0326">Glycosidase</keyword>
<evidence type="ECO:0000313" key="10">
    <source>
        <dbReference type="EMBL" id="EJW90686.1"/>
    </source>
</evidence>
<dbReference type="InterPro" id="IPR029018">
    <property type="entry name" value="Hex-like_dom2"/>
</dbReference>
<feature type="domain" description="MucBP" evidence="9">
    <location>
        <begin position="1096"/>
        <end position="1154"/>
    </location>
</feature>
<feature type="domain" description="Beta-hexosaminidase bacterial type N-terminal" evidence="8">
    <location>
        <begin position="20"/>
        <end position="81"/>
    </location>
</feature>
<dbReference type="EMBL" id="AMCI01008672">
    <property type="protein sequence ID" value="EJW90686.1"/>
    <property type="molecule type" value="Genomic_DNA"/>
</dbReference>
<dbReference type="GO" id="GO:0004563">
    <property type="term" value="F:beta-N-acetylhexosaminidase activity"/>
    <property type="evidence" value="ECO:0007669"/>
    <property type="project" value="UniProtKB-EC"/>
</dbReference>
<protein>
    <recommendedName>
        <fullName evidence="3">beta-N-acetylhexosaminidase</fullName>
        <ecNumber evidence="3">3.2.1.52</ecNumber>
    </recommendedName>
</protein>
<evidence type="ECO:0000256" key="5">
    <source>
        <dbReference type="ARBA" id="ARBA00022801"/>
    </source>
</evidence>
<dbReference type="GO" id="GO:0016020">
    <property type="term" value="C:membrane"/>
    <property type="evidence" value="ECO:0007669"/>
    <property type="project" value="TreeGrafter"/>
</dbReference>
<dbReference type="PRINTS" id="PR00738">
    <property type="entry name" value="GLHYDRLASE20"/>
</dbReference>
<feature type="domain" description="Glycoside hydrolase family 20 catalytic" evidence="7">
    <location>
        <begin position="85"/>
        <end position="434"/>
    </location>
</feature>
<evidence type="ECO:0000256" key="6">
    <source>
        <dbReference type="ARBA" id="ARBA00023295"/>
    </source>
</evidence>
<dbReference type="Pfam" id="PF06458">
    <property type="entry name" value="MucBP"/>
    <property type="match status" value="2"/>
</dbReference>